<evidence type="ECO:0000256" key="1">
    <source>
        <dbReference type="ARBA" id="ARBA00022555"/>
    </source>
</evidence>
<dbReference type="Gene3D" id="2.40.50.140">
    <property type="entry name" value="Nucleic acid-binding proteins"/>
    <property type="match status" value="1"/>
</dbReference>
<dbReference type="InterPro" id="IPR045060">
    <property type="entry name" value="Phe-tRNA-ligase_IIc_bsu"/>
</dbReference>
<dbReference type="GO" id="GO:0004826">
    <property type="term" value="F:phenylalanine-tRNA ligase activity"/>
    <property type="evidence" value="ECO:0007669"/>
    <property type="project" value="InterPro"/>
</dbReference>
<dbReference type="Pfam" id="PF01588">
    <property type="entry name" value="tRNA_bind"/>
    <property type="match status" value="1"/>
</dbReference>
<dbReference type="PROSITE" id="PS50886">
    <property type="entry name" value="TRBD"/>
    <property type="match status" value="1"/>
</dbReference>
<dbReference type="SUPFAM" id="SSF56037">
    <property type="entry name" value="PheT/TilS domain"/>
    <property type="match status" value="1"/>
</dbReference>
<dbReference type="GO" id="GO:0000049">
    <property type="term" value="F:tRNA binding"/>
    <property type="evidence" value="ECO:0007669"/>
    <property type="project" value="UniProtKB-KW"/>
</dbReference>
<dbReference type="InterPro" id="IPR020825">
    <property type="entry name" value="Phe-tRNA_synthase-like_B3/B4"/>
</dbReference>
<dbReference type="GO" id="GO:0006432">
    <property type="term" value="P:phenylalanyl-tRNA aminoacylation"/>
    <property type="evidence" value="ECO:0007669"/>
    <property type="project" value="InterPro"/>
</dbReference>
<evidence type="ECO:0000259" key="3">
    <source>
        <dbReference type="PROSITE" id="PS50886"/>
    </source>
</evidence>
<dbReference type="Gene3D" id="3.30.56.10">
    <property type="match status" value="1"/>
</dbReference>
<dbReference type="InterPro" id="IPR005146">
    <property type="entry name" value="B3/B4_tRNA-bd"/>
</dbReference>
<dbReference type="NCBIfam" id="NF045760">
    <property type="entry name" value="YtpR"/>
    <property type="match status" value="1"/>
</dbReference>
<dbReference type="FunFam" id="2.40.50.140:FF:000045">
    <property type="entry name" value="Phenylalanine--tRNA ligase beta subunit"/>
    <property type="match status" value="1"/>
</dbReference>
<dbReference type="InterPro" id="IPR033714">
    <property type="entry name" value="tRNA_bind_bactPheRS"/>
</dbReference>
<keyword evidence="2" id="KW-0694">RNA-binding</keyword>
<name>A0A382BEW0_9ZZZZ</name>
<dbReference type="SUPFAM" id="SSF50249">
    <property type="entry name" value="Nucleic acid-binding proteins"/>
    <property type="match status" value="1"/>
</dbReference>
<proteinExistence type="predicted"/>
<dbReference type="EMBL" id="UINC01029454">
    <property type="protein sequence ID" value="SVB12194.1"/>
    <property type="molecule type" value="Genomic_DNA"/>
</dbReference>
<dbReference type="InterPro" id="IPR002547">
    <property type="entry name" value="tRNA-bd_dom"/>
</dbReference>
<protein>
    <recommendedName>
        <fullName evidence="3">tRNA-binding domain-containing protein</fullName>
    </recommendedName>
</protein>
<dbReference type="Gene3D" id="3.50.40.10">
    <property type="entry name" value="Phenylalanyl-trna Synthetase, Chain B, domain 3"/>
    <property type="match status" value="1"/>
</dbReference>
<dbReference type="PANTHER" id="PTHR10947:SF0">
    <property type="entry name" value="PHENYLALANINE--TRNA LIGASE BETA SUBUNIT"/>
    <property type="match status" value="1"/>
</dbReference>
<dbReference type="SMART" id="SM00873">
    <property type="entry name" value="B3_4"/>
    <property type="match status" value="1"/>
</dbReference>
<evidence type="ECO:0000256" key="2">
    <source>
        <dbReference type="ARBA" id="ARBA00022884"/>
    </source>
</evidence>
<dbReference type="PANTHER" id="PTHR10947">
    <property type="entry name" value="PHENYLALANYL-TRNA SYNTHETASE BETA CHAIN AND LEUCINE-RICH REPEAT-CONTAINING PROTEIN 47"/>
    <property type="match status" value="1"/>
</dbReference>
<dbReference type="Pfam" id="PF03483">
    <property type="entry name" value="B3_4"/>
    <property type="match status" value="1"/>
</dbReference>
<reference evidence="4" key="1">
    <citation type="submission" date="2018-05" db="EMBL/GenBank/DDBJ databases">
        <authorList>
            <person name="Lanie J.A."/>
            <person name="Ng W.-L."/>
            <person name="Kazmierczak K.M."/>
            <person name="Andrzejewski T.M."/>
            <person name="Davidsen T.M."/>
            <person name="Wayne K.J."/>
            <person name="Tettelin H."/>
            <person name="Glass J.I."/>
            <person name="Rusch D."/>
            <person name="Podicherti R."/>
            <person name="Tsui H.-C.T."/>
            <person name="Winkler M.E."/>
        </authorList>
    </citation>
    <scope>NUCLEOTIDE SEQUENCE</scope>
</reference>
<accession>A0A382BEW0</accession>
<gene>
    <name evidence="4" type="ORF">METZ01_LOCUS165048</name>
</gene>
<sequence>MKIPISWLKDFVEIGIPVHELADKLTMAGLEVGSIGRIGGWEKCLIGRVRSVIPHPNADRLRLCEVDTGSTTHQVVCGAPNVDVEQKIVFAEVGASLFDSRNGKPKTLKAAKIRGERSEGMICSELELGLSQEHEGILVLPEDAPTGMSLDDYMGDYVLDIEPTPNRADWFSILGVAYEIAALTGQEIHEPLVEYPEDGENIHDQVKVTIQSPDICPRYSASLIKGVSIDESPRWLQDRLKKAGIKVVNNVVDVTNYVMWEYGQPLHAFDYERLLKHHVIIRKGYTGEEIITLDGVQRALFSDTLVIADDRDAIALAGIIGGKNSEIIATTRDVFLESAS</sequence>
<dbReference type="InterPro" id="IPR012340">
    <property type="entry name" value="NA-bd_OB-fold"/>
</dbReference>
<organism evidence="4">
    <name type="scientific">marine metagenome</name>
    <dbReference type="NCBI Taxonomy" id="408172"/>
    <lineage>
        <taxon>unclassified sequences</taxon>
        <taxon>metagenomes</taxon>
        <taxon>ecological metagenomes</taxon>
    </lineage>
</organism>
<dbReference type="GO" id="GO:0009328">
    <property type="term" value="C:phenylalanine-tRNA ligase complex"/>
    <property type="evidence" value="ECO:0007669"/>
    <property type="project" value="TreeGrafter"/>
</dbReference>
<keyword evidence="1" id="KW-0820">tRNA-binding</keyword>
<dbReference type="AlphaFoldDB" id="A0A382BEW0"/>
<feature type="domain" description="TRNA-binding" evidence="3">
    <location>
        <begin position="38"/>
        <end position="151"/>
    </location>
</feature>
<dbReference type="CDD" id="cd02796">
    <property type="entry name" value="tRNA_bind_bactPheRS"/>
    <property type="match status" value="1"/>
</dbReference>
<evidence type="ECO:0000313" key="4">
    <source>
        <dbReference type="EMBL" id="SVB12194.1"/>
    </source>
</evidence>
<feature type="non-terminal residue" evidence="4">
    <location>
        <position position="340"/>
    </location>
</feature>